<evidence type="ECO:0000313" key="3">
    <source>
        <dbReference type="Proteomes" id="UP000823775"/>
    </source>
</evidence>
<sequence length="120" mass="14145">MAHRGACHGGFPRQKNTQIGRPRYDLKRIDLMKTKDPEGIHGPVLSISECHERIDNMLTNLYIMQMLQCRMNRMTREQLQQLNMDYPFTEHLRGLYRVRPRFEGAQDDDDAINEEQARAD</sequence>
<comment type="caution">
    <text evidence="2">The sequence shown here is derived from an EMBL/GenBank/DDBJ whole genome shotgun (WGS) entry which is preliminary data.</text>
</comment>
<proteinExistence type="predicted"/>
<accession>A0ABS8W3P9</accession>
<gene>
    <name evidence="2" type="ORF">HAX54_044048</name>
</gene>
<feature type="region of interest" description="Disordered" evidence="1">
    <location>
        <begin position="1"/>
        <end position="24"/>
    </location>
</feature>
<protein>
    <submittedName>
        <fullName evidence="2">Uncharacterized protein</fullName>
    </submittedName>
</protein>
<name>A0ABS8W3P9_DATST</name>
<evidence type="ECO:0000313" key="2">
    <source>
        <dbReference type="EMBL" id="MCE2056100.1"/>
    </source>
</evidence>
<dbReference type="Proteomes" id="UP000823775">
    <property type="component" value="Unassembled WGS sequence"/>
</dbReference>
<dbReference type="EMBL" id="JACEIK010006671">
    <property type="protein sequence ID" value="MCE2056100.1"/>
    <property type="molecule type" value="Genomic_DNA"/>
</dbReference>
<organism evidence="2 3">
    <name type="scientific">Datura stramonium</name>
    <name type="common">Jimsonweed</name>
    <name type="synonym">Common thornapple</name>
    <dbReference type="NCBI Taxonomy" id="4076"/>
    <lineage>
        <taxon>Eukaryota</taxon>
        <taxon>Viridiplantae</taxon>
        <taxon>Streptophyta</taxon>
        <taxon>Embryophyta</taxon>
        <taxon>Tracheophyta</taxon>
        <taxon>Spermatophyta</taxon>
        <taxon>Magnoliopsida</taxon>
        <taxon>eudicotyledons</taxon>
        <taxon>Gunneridae</taxon>
        <taxon>Pentapetalae</taxon>
        <taxon>asterids</taxon>
        <taxon>lamiids</taxon>
        <taxon>Solanales</taxon>
        <taxon>Solanaceae</taxon>
        <taxon>Solanoideae</taxon>
        <taxon>Datureae</taxon>
        <taxon>Datura</taxon>
    </lineage>
</organism>
<keyword evidence="3" id="KW-1185">Reference proteome</keyword>
<evidence type="ECO:0000256" key="1">
    <source>
        <dbReference type="SAM" id="MobiDB-lite"/>
    </source>
</evidence>
<reference evidence="2 3" key="1">
    <citation type="journal article" date="2021" name="BMC Genomics">
        <title>Datura genome reveals duplications of psychoactive alkaloid biosynthetic genes and high mutation rate following tissue culture.</title>
        <authorList>
            <person name="Rajewski A."/>
            <person name="Carter-House D."/>
            <person name="Stajich J."/>
            <person name="Litt A."/>
        </authorList>
    </citation>
    <scope>NUCLEOTIDE SEQUENCE [LARGE SCALE GENOMIC DNA]</scope>
    <source>
        <strain evidence="2">AR-01</strain>
    </source>
</reference>